<sequence length="167" mass="18131">MESQLVPLDVVGVRIELPSKQPVVVLRGAEPGLENLHVAVLVGPAEANAIAMAMEKKVPPRPMTHDLLSEVITRLGSGVRSVEIGMLDASTYRGTIILGNGRSFDARASDAIAVAVRVQCLVTMDRQMLTRVGITPRTAATGQRPISEDEIKEFRRFLDSAEPEDFE</sequence>
<dbReference type="GO" id="GO:0004518">
    <property type="term" value="F:nuclease activity"/>
    <property type="evidence" value="ECO:0007669"/>
    <property type="project" value="InterPro"/>
</dbReference>
<protein>
    <recommendedName>
        <fullName evidence="1">BFN domain-containing protein</fullName>
    </recommendedName>
</protein>
<gene>
    <name evidence="2" type="ORF">AVL63_04340</name>
</gene>
<evidence type="ECO:0000259" key="1">
    <source>
        <dbReference type="PROSITE" id="PS51658"/>
    </source>
</evidence>
<dbReference type="OrthoDB" id="9788698at2"/>
<name>A0A0W8ICT6_9MICC</name>
<keyword evidence="3" id="KW-1185">Reference proteome</keyword>
<dbReference type="EMBL" id="LQBM01000004">
    <property type="protein sequence ID" value="KUG57758.1"/>
    <property type="molecule type" value="Genomic_DNA"/>
</dbReference>
<accession>A0A0W8ICT6</accession>
<dbReference type="Gene3D" id="3.10.690.10">
    <property type="entry name" value="Bifunctional nuclease domain"/>
    <property type="match status" value="1"/>
</dbReference>
<reference evidence="3" key="1">
    <citation type="submission" date="2015-12" db="EMBL/GenBank/DDBJ databases">
        <authorList>
            <person name="Nair G.R."/>
            <person name="Kaur G."/>
            <person name="Mayilraj S."/>
        </authorList>
    </citation>
    <scope>NUCLEOTIDE SEQUENCE [LARGE SCALE GENOMIC DNA]</scope>
    <source>
        <strain evidence="3">CD08_7</strain>
    </source>
</reference>
<dbReference type="InterPro" id="IPR003729">
    <property type="entry name" value="Bi_nuclease_dom"/>
</dbReference>
<comment type="caution">
    <text evidence="2">The sequence shown here is derived from an EMBL/GenBank/DDBJ whole genome shotgun (WGS) entry which is preliminary data.</text>
</comment>
<organism evidence="2 3">
    <name type="scientific">Nesterenkonia jeotgali</name>
    <dbReference type="NCBI Taxonomy" id="317018"/>
    <lineage>
        <taxon>Bacteria</taxon>
        <taxon>Bacillati</taxon>
        <taxon>Actinomycetota</taxon>
        <taxon>Actinomycetes</taxon>
        <taxon>Micrococcales</taxon>
        <taxon>Micrococcaceae</taxon>
        <taxon>Nesterenkonia</taxon>
    </lineage>
</organism>
<evidence type="ECO:0000313" key="3">
    <source>
        <dbReference type="Proteomes" id="UP000054023"/>
    </source>
</evidence>
<dbReference type="PROSITE" id="PS51658">
    <property type="entry name" value="BFN"/>
    <property type="match status" value="1"/>
</dbReference>
<dbReference type="Pfam" id="PF02577">
    <property type="entry name" value="BFN_dom"/>
    <property type="match status" value="1"/>
</dbReference>
<proteinExistence type="predicted"/>
<dbReference type="SUPFAM" id="SSF103256">
    <property type="entry name" value="Hypothetical protein TM0160"/>
    <property type="match status" value="1"/>
</dbReference>
<dbReference type="STRING" id="317018.AVL63_04340"/>
<dbReference type="Proteomes" id="UP000054023">
    <property type="component" value="Unassembled WGS sequence"/>
</dbReference>
<dbReference type="InterPro" id="IPR036104">
    <property type="entry name" value="BFN_sf"/>
</dbReference>
<dbReference type="RefSeq" id="WP_058888992.1">
    <property type="nucleotide sequence ID" value="NZ_LQBM01000004.1"/>
</dbReference>
<feature type="domain" description="BFN" evidence="1">
    <location>
        <begin position="5"/>
        <end position="136"/>
    </location>
</feature>
<dbReference type="AlphaFoldDB" id="A0A0W8ICT6"/>
<evidence type="ECO:0000313" key="2">
    <source>
        <dbReference type="EMBL" id="KUG57758.1"/>
    </source>
</evidence>